<dbReference type="PANTHER" id="PTHR33885">
    <property type="entry name" value="PHAGE SHOCK PROTEIN C"/>
    <property type="match status" value="1"/>
</dbReference>
<evidence type="ECO:0000313" key="8">
    <source>
        <dbReference type="EMBL" id="SES62868.1"/>
    </source>
</evidence>
<dbReference type="STRING" id="930131.SAMN05216389_101140"/>
<feature type="transmembrane region" description="Helical" evidence="6">
    <location>
        <begin position="34"/>
        <end position="53"/>
    </location>
</feature>
<evidence type="ECO:0000256" key="3">
    <source>
        <dbReference type="ARBA" id="ARBA00022692"/>
    </source>
</evidence>
<dbReference type="Pfam" id="PF04024">
    <property type="entry name" value="PspC"/>
    <property type="match status" value="1"/>
</dbReference>
<keyword evidence="9" id="KW-1185">Reference proteome</keyword>
<evidence type="ECO:0000259" key="7">
    <source>
        <dbReference type="Pfam" id="PF04024"/>
    </source>
</evidence>
<evidence type="ECO:0000256" key="1">
    <source>
        <dbReference type="ARBA" id="ARBA00004162"/>
    </source>
</evidence>
<evidence type="ECO:0000256" key="6">
    <source>
        <dbReference type="SAM" id="Phobius"/>
    </source>
</evidence>
<keyword evidence="5 6" id="KW-0472">Membrane</keyword>
<reference evidence="8 9" key="1">
    <citation type="submission" date="2016-10" db="EMBL/GenBank/DDBJ databases">
        <authorList>
            <person name="de Groot N.N."/>
        </authorList>
    </citation>
    <scope>NUCLEOTIDE SEQUENCE [LARGE SCALE GENOMIC DNA]</scope>
    <source>
        <strain evidence="8 9">IBRC-M 10780</strain>
    </source>
</reference>
<evidence type="ECO:0000256" key="2">
    <source>
        <dbReference type="ARBA" id="ARBA00022475"/>
    </source>
</evidence>
<keyword evidence="2" id="KW-1003">Cell membrane</keyword>
<dbReference type="RefSeq" id="WP_090865771.1">
    <property type="nucleotide sequence ID" value="NZ_FOHE01000001.1"/>
</dbReference>
<organism evidence="8 9">
    <name type="scientific">Oceanobacillus limi</name>
    <dbReference type="NCBI Taxonomy" id="930131"/>
    <lineage>
        <taxon>Bacteria</taxon>
        <taxon>Bacillati</taxon>
        <taxon>Bacillota</taxon>
        <taxon>Bacilli</taxon>
        <taxon>Bacillales</taxon>
        <taxon>Bacillaceae</taxon>
        <taxon>Oceanobacillus</taxon>
    </lineage>
</organism>
<comment type="subcellular location">
    <subcellularLocation>
        <location evidence="1">Cell membrane</location>
        <topology evidence="1">Single-pass membrane protein</topology>
    </subcellularLocation>
</comment>
<sequence>MNSKLKKSSTDRAITGVCGGIAEYFGISSLGVRLIFIFLPANLIVYLILAVTLPDQPPSL</sequence>
<dbReference type="OrthoDB" id="9815286at2"/>
<protein>
    <submittedName>
        <fullName evidence="8">Phage shock protein C (PspC) family protein</fullName>
    </submittedName>
</protein>
<keyword evidence="3 6" id="KW-0812">Transmembrane</keyword>
<dbReference type="Proteomes" id="UP000198618">
    <property type="component" value="Unassembled WGS sequence"/>
</dbReference>
<dbReference type="AlphaFoldDB" id="A0A1H9Y2B9"/>
<dbReference type="InterPro" id="IPR052027">
    <property type="entry name" value="PspC"/>
</dbReference>
<evidence type="ECO:0000256" key="5">
    <source>
        <dbReference type="ARBA" id="ARBA00023136"/>
    </source>
</evidence>
<name>A0A1H9Y2B9_9BACI</name>
<dbReference type="EMBL" id="FOHE01000001">
    <property type="protein sequence ID" value="SES62868.1"/>
    <property type="molecule type" value="Genomic_DNA"/>
</dbReference>
<gene>
    <name evidence="8" type="ORF">SAMN05216389_101140</name>
</gene>
<feature type="domain" description="Phage shock protein PspC N-terminal" evidence="7">
    <location>
        <begin position="4"/>
        <end position="55"/>
    </location>
</feature>
<accession>A0A1H9Y2B9</accession>
<evidence type="ECO:0000256" key="4">
    <source>
        <dbReference type="ARBA" id="ARBA00022989"/>
    </source>
</evidence>
<proteinExistence type="predicted"/>
<dbReference type="GO" id="GO:0005886">
    <property type="term" value="C:plasma membrane"/>
    <property type="evidence" value="ECO:0007669"/>
    <property type="project" value="UniProtKB-SubCell"/>
</dbReference>
<dbReference type="InterPro" id="IPR007168">
    <property type="entry name" value="Phageshock_PspC_N"/>
</dbReference>
<keyword evidence="4 6" id="KW-1133">Transmembrane helix</keyword>
<dbReference type="PANTHER" id="PTHR33885:SF3">
    <property type="entry name" value="PHAGE SHOCK PROTEIN C"/>
    <property type="match status" value="1"/>
</dbReference>
<evidence type="ECO:0000313" key="9">
    <source>
        <dbReference type="Proteomes" id="UP000198618"/>
    </source>
</evidence>